<protein>
    <submittedName>
        <fullName evidence="1">Uncharacterized protein</fullName>
    </submittedName>
</protein>
<sequence length="51" mass="5755">MVALLDLTDLTNLLDSDRQISDSQQILESYNQILAGYPAKQQLKSVNFVDE</sequence>
<organism evidence="1 2">
    <name type="scientific">Massilia orientalis</name>
    <dbReference type="NCBI Taxonomy" id="3050128"/>
    <lineage>
        <taxon>Bacteria</taxon>
        <taxon>Pseudomonadati</taxon>
        <taxon>Pseudomonadota</taxon>
        <taxon>Betaproteobacteria</taxon>
        <taxon>Burkholderiales</taxon>
        <taxon>Oxalobacteraceae</taxon>
        <taxon>Telluria group</taxon>
        <taxon>Massilia</taxon>
    </lineage>
</organism>
<reference evidence="1" key="1">
    <citation type="submission" date="2024-11" db="EMBL/GenBank/DDBJ databases">
        <title>Description of Massilia orientalis sp. nov., isolated from rhizosphere soil of Ageratina adenophora.</title>
        <authorList>
            <person name="Wang Y."/>
        </authorList>
    </citation>
    <scope>NUCLEOTIDE SEQUENCE</scope>
    <source>
        <strain evidence="1">YIM B02787</strain>
    </source>
</reference>
<name>A0ACC7MFY5_9BURK</name>
<evidence type="ECO:0000313" key="2">
    <source>
        <dbReference type="Proteomes" id="UP001168096"/>
    </source>
</evidence>
<comment type="caution">
    <text evidence="1">The sequence shown here is derived from an EMBL/GenBank/DDBJ whole genome shotgun (WGS) entry which is preliminary data.</text>
</comment>
<accession>A0ACC7MFY5</accession>
<proteinExistence type="predicted"/>
<dbReference type="Proteomes" id="UP001168096">
    <property type="component" value="Unassembled WGS sequence"/>
</dbReference>
<gene>
    <name evidence="1" type="ORF">QPK29_022005</name>
</gene>
<keyword evidence="2" id="KW-1185">Reference proteome</keyword>
<evidence type="ECO:0000313" key="1">
    <source>
        <dbReference type="EMBL" id="MFJ1470398.1"/>
    </source>
</evidence>
<dbReference type="EMBL" id="JASNRB020000014">
    <property type="protein sequence ID" value="MFJ1470398.1"/>
    <property type="molecule type" value="Genomic_DNA"/>
</dbReference>